<organism evidence="7 8">
    <name type="scientific">Phytophthora fragariae</name>
    <dbReference type="NCBI Taxonomy" id="53985"/>
    <lineage>
        <taxon>Eukaryota</taxon>
        <taxon>Sar</taxon>
        <taxon>Stramenopiles</taxon>
        <taxon>Oomycota</taxon>
        <taxon>Peronosporomycetes</taxon>
        <taxon>Peronosporales</taxon>
        <taxon>Peronosporaceae</taxon>
        <taxon>Phytophthora</taxon>
    </lineage>
</organism>
<dbReference type="SMART" id="SM00335">
    <property type="entry name" value="ANX"/>
    <property type="match status" value="7"/>
</dbReference>
<dbReference type="PANTHER" id="PTHR10502:SF102">
    <property type="entry name" value="ANNEXIN B11"/>
    <property type="match status" value="1"/>
</dbReference>
<comment type="similarity">
    <text evidence="1">Belongs to the annexin family.</text>
</comment>
<reference evidence="7 8" key="1">
    <citation type="submission" date="2018-09" db="EMBL/GenBank/DDBJ databases">
        <title>Genomic investigation of the strawberry pathogen Phytophthora fragariae indicates pathogenicity is determined by transcriptional variation in three key races.</title>
        <authorList>
            <person name="Adams T.M."/>
            <person name="Armitage A.D."/>
            <person name="Sobczyk M.K."/>
            <person name="Bates H.J."/>
            <person name="Dunwell J.M."/>
            <person name="Nellist C.F."/>
            <person name="Harrison R.J."/>
        </authorList>
    </citation>
    <scope>NUCLEOTIDE SEQUENCE [LARGE SCALE GENOMIC DNA]</scope>
    <source>
        <strain evidence="7 8">ONT-3</strain>
    </source>
</reference>
<evidence type="ECO:0000256" key="6">
    <source>
        <dbReference type="SAM" id="MobiDB-lite"/>
    </source>
</evidence>
<feature type="non-terminal residue" evidence="7">
    <location>
        <position position="1"/>
    </location>
</feature>
<dbReference type="InterPro" id="IPR037104">
    <property type="entry name" value="Annexin_sf"/>
</dbReference>
<feature type="region of interest" description="Disordered" evidence="6">
    <location>
        <begin position="158"/>
        <end position="234"/>
    </location>
</feature>
<protein>
    <recommendedName>
        <fullName evidence="9">Annexin</fullName>
    </recommendedName>
</protein>
<feature type="compositionally biased region" description="Low complexity" evidence="6">
    <location>
        <begin position="1"/>
        <end position="12"/>
    </location>
</feature>
<dbReference type="GO" id="GO:0005509">
    <property type="term" value="F:calcium ion binding"/>
    <property type="evidence" value="ECO:0007669"/>
    <property type="project" value="InterPro"/>
</dbReference>
<dbReference type="Pfam" id="PF00191">
    <property type="entry name" value="Annexin"/>
    <property type="match status" value="7"/>
</dbReference>
<dbReference type="GO" id="GO:0005737">
    <property type="term" value="C:cytoplasm"/>
    <property type="evidence" value="ECO:0007669"/>
    <property type="project" value="TreeGrafter"/>
</dbReference>
<dbReference type="FunFam" id="1.10.220.10:FF:000041">
    <property type="entry name" value="Annexin"/>
    <property type="match status" value="3"/>
</dbReference>
<keyword evidence="2" id="KW-0677">Repeat</keyword>
<feature type="compositionally biased region" description="Low complexity" evidence="6">
    <location>
        <begin position="188"/>
        <end position="210"/>
    </location>
</feature>
<dbReference type="Gene3D" id="1.10.220.10">
    <property type="entry name" value="Annexin"/>
    <property type="match status" value="7"/>
</dbReference>
<feature type="compositionally biased region" description="Low complexity" evidence="6">
    <location>
        <begin position="37"/>
        <end position="65"/>
    </location>
</feature>
<keyword evidence="5" id="KW-0111">Calcium/phospholipid-binding</keyword>
<feature type="region of interest" description="Disordered" evidence="6">
    <location>
        <begin position="1"/>
        <end position="104"/>
    </location>
</feature>
<keyword evidence="4" id="KW-0041">Annexin</keyword>
<comment type="caution">
    <text evidence="7">The sequence shown here is derived from an EMBL/GenBank/DDBJ whole genome shotgun (WGS) entry which is preliminary data.</text>
</comment>
<dbReference type="EMBL" id="QXFX01000321">
    <property type="protein sequence ID" value="KAE9120368.1"/>
    <property type="molecule type" value="Genomic_DNA"/>
</dbReference>
<dbReference type="GO" id="GO:0001786">
    <property type="term" value="F:phosphatidylserine binding"/>
    <property type="evidence" value="ECO:0007669"/>
    <property type="project" value="TreeGrafter"/>
</dbReference>
<evidence type="ECO:0000313" key="8">
    <source>
        <dbReference type="Proteomes" id="UP000488956"/>
    </source>
</evidence>
<dbReference type="PANTHER" id="PTHR10502">
    <property type="entry name" value="ANNEXIN"/>
    <property type="match status" value="1"/>
</dbReference>
<keyword evidence="3" id="KW-0106">Calcium</keyword>
<evidence type="ECO:0000256" key="2">
    <source>
        <dbReference type="ARBA" id="ARBA00022737"/>
    </source>
</evidence>
<evidence type="ECO:0000256" key="5">
    <source>
        <dbReference type="ARBA" id="ARBA00023302"/>
    </source>
</evidence>
<dbReference type="InterPro" id="IPR018502">
    <property type="entry name" value="Annexin_repeat"/>
</dbReference>
<evidence type="ECO:0008006" key="9">
    <source>
        <dbReference type="Google" id="ProtNLM"/>
    </source>
</evidence>
<dbReference type="GO" id="GO:0005544">
    <property type="term" value="F:calcium-dependent phospholipid binding"/>
    <property type="evidence" value="ECO:0007669"/>
    <property type="project" value="UniProtKB-KW"/>
</dbReference>
<dbReference type="GO" id="GO:0005886">
    <property type="term" value="C:plasma membrane"/>
    <property type="evidence" value="ECO:0007669"/>
    <property type="project" value="TreeGrafter"/>
</dbReference>
<dbReference type="InterPro" id="IPR001464">
    <property type="entry name" value="Annexin"/>
</dbReference>
<dbReference type="Proteomes" id="UP000488956">
    <property type="component" value="Unassembled WGS sequence"/>
</dbReference>
<gene>
    <name evidence="7" type="ORF">PF010_g7520</name>
</gene>
<proteinExistence type="inferred from homology"/>
<dbReference type="SUPFAM" id="SSF47874">
    <property type="entry name" value="Annexin"/>
    <property type="match status" value="3"/>
</dbReference>
<dbReference type="FunFam" id="1.10.220.10:FF:000002">
    <property type="entry name" value="Annexin"/>
    <property type="match status" value="3"/>
</dbReference>
<evidence type="ECO:0000256" key="4">
    <source>
        <dbReference type="ARBA" id="ARBA00023216"/>
    </source>
</evidence>
<dbReference type="PRINTS" id="PR00196">
    <property type="entry name" value="ANNEXIN"/>
</dbReference>
<evidence type="ECO:0000256" key="3">
    <source>
        <dbReference type="ARBA" id="ARBA00022837"/>
    </source>
</evidence>
<evidence type="ECO:0000313" key="7">
    <source>
        <dbReference type="EMBL" id="KAE9120368.1"/>
    </source>
</evidence>
<evidence type="ECO:0000256" key="1">
    <source>
        <dbReference type="ARBA" id="ARBA00007831"/>
    </source>
</evidence>
<accession>A0A6G0LI44</accession>
<sequence>VDTTETVTTETVTSEDASAVTGEDVSGDVTRSVTERGGYTATSGWTSGTGATQQTTETTEVTETIETTDETTEITEVSETTETTDETTEITEVSETTETQEDVSSDNNKVIGVAVGTIGAAAVIGSAVSAILSENTSADVGSTETTEVVDTTETVTTETVTSEDASAVTGEDVSGDVTRSVTERGGYTATSGWTSGTGATQQTTEATETTETTDETTEITEVSETTDTQEDVSSDNNKVIGVAAGTIGAAAVIGSAVSAIRSENTSADVGSTETTEVVDTTETVTNEEVGLMRSKEFGRLCHDLVKNDSEKTLVVLGLSGSTKHGSKLRKVKDASSEWNWLSQFVRFCAKHGKSVASLEPEEARELARTFCAKNFSSFSENLYESGSLDEKRTAWNVSYALSAHFPELAVQEFGVEFGQHKRVLAISEVLHEDKKVTEAATAEVVASMLKESPRLSGGYENVLITEGGKTVFYGSVKSLRAFFQEFGSNQADDFDVTQFLLGLSSDNNAQYQVSVIDGANEEKENQRIQRLSSFVSFADDSVIITDTDLSQEVKKPNFDDNKLSQAAVSSGSTVIEGGAAIVASASVEEKASISSIGAVSASTKESAAVTAATSAASGEESSAALTKAGTAAMSSLYARYAREGSSIESMTFSADIDAAAQEIQRVCTGAASDEAALASLLLSKTAEQRYLIWWRYRILYKQSLTVWVKSTSEYGVLLKMLASPLEHVEAEILRKATKGLGTTEEWIYPVVMARSNAEIALLKKTFQEKYGDDLVKVLSGELSGDLKKVILTAMRGEVAEFNASIHTSAKAAADADALYKAGEGRMGTDETTFINILVLSPAEHVRSINTAYAAKYKTDVAGAIKTEFSGDARRALLFLVRSVLEPVDLLAELFETTLQSASKNAYGLSAWVVRYYRLLVRIRIVYMRLYRQELRTRIQSVVSGEYCQLLLSVFDAAEVEFGASASGSGSVSVAAVSASSGAAEGGAAISASASVEEKASISSIGAVSASTKESAAVTAATSAASGEESSAALTKAGTAAMSSLYARYAREGSSIESMTFSADIDAAAQEIQRVCTGAASDEAALASLLLSKTAEQRYLIWWRYRILYKQSLTVWVKSTSEYGVLLKMLASPLEHVETEILRKATKGLGTTEEWIYPVVMARSNAEIALLKKTFQEKYGDDLVKVLSGELSGDLKKVILTAMRGEVAEFNASIHTSAKAAADADALYKAGEGRMGTDETTFINILVLSPAEHVRSINTAYAAKYKTDVAGAIKTEFSGDARRALLFLVRSVLEPVDLLAELFETTLQSASKNAYGLSAWVVRYYRLLVRIRIVYMRLYRQELRTRIQSVVSGEYCQLLLSVFDAAEVEFGASASGSGSVSVAAVSASGSGSVSVAAVSASSGAAVRGGAAVSGAAEGGAAIVASASVEEKASISSSVVKKTVSSSVTALSSSIVRSLRFGNLYAQSCHDVAGGATLGLYADIEAAVEEIKSSCTGALSDEKSLASILVSKTAEQSYLIWWRYRILYKQSLTVWVKSTSDYGVLLKMLASPLEHVEAEILRKATKGLGTTEEWIYPVVMARSNAEIALLKETYRELYGDDLVNVLRGELSGGLKKIIMAAMQGDVPSFDAAVHTSAKAAADADVLYKAGEGKWGTDEETFIRIVVSSPAEHLRDIDAAYSKKYKKTSIIKAIKGEFKGDAQAALLFHVRMVFEPFELLAGLFESTMKGLGTDEYGLSAAVMRYHVLLPEVKAAYKKLYGKELSQRIRGDTSGEYRDLLLAIVDGQ</sequence>
<name>A0A6G0LI44_9STRA</name>
<dbReference type="PROSITE" id="PS51897">
    <property type="entry name" value="ANNEXIN_2"/>
    <property type="match status" value="6"/>
</dbReference>